<dbReference type="InterPro" id="IPR008620">
    <property type="entry name" value="FixH"/>
</dbReference>
<accession>A0A941D1V6</accession>
<keyword evidence="1" id="KW-0472">Membrane</keyword>
<evidence type="ECO:0000313" key="3">
    <source>
        <dbReference type="Proteomes" id="UP000622580"/>
    </source>
</evidence>
<organism evidence="2 3">
    <name type="scientific">Phenylobacterium glaciei</name>
    <dbReference type="NCBI Taxonomy" id="2803784"/>
    <lineage>
        <taxon>Bacteria</taxon>
        <taxon>Pseudomonadati</taxon>
        <taxon>Pseudomonadota</taxon>
        <taxon>Alphaproteobacteria</taxon>
        <taxon>Caulobacterales</taxon>
        <taxon>Caulobacteraceae</taxon>
        <taxon>Phenylobacterium</taxon>
    </lineage>
</organism>
<sequence length="161" mass="17437">MTDIPHKPFQLNGLHVLGIFVAFFGVIIAVNVGFTVMAIRTFPGEVSRTPYEDGVAYNAKLAQLNAQERLGWRAAAQAGDDGAVVVTFRDRTGRPVSGLKVAVKLERPATETGRKNAFLAETAPGIYAARPGGLSGAWDMSLVAHDRAGARFEAERRLTWR</sequence>
<evidence type="ECO:0000313" key="2">
    <source>
        <dbReference type="EMBL" id="MBR7620631.1"/>
    </source>
</evidence>
<name>A0A941D1V6_9CAUL</name>
<keyword evidence="3" id="KW-1185">Reference proteome</keyword>
<dbReference type="Proteomes" id="UP000622580">
    <property type="component" value="Unassembled WGS sequence"/>
</dbReference>
<dbReference type="EMBL" id="JAGSGD010000001">
    <property type="protein sequence ID" value="MBR7620631.1"/>
    <property type="molecule type" value="Genomic_DNA"/>
</dbReference>
<dbReference type="Pfam" id="PF05751">
    <property type="entry name" value="FixH"/>
    <property type="match status" value="1"/>
</dbReference>
<reference evidence="2" key="1">
    <citation type="submission" date="2021-04" db="EMBL/GenBank/DDBJ databases">
        <title>Draft genome assembly of strain Phenylobacterium sp. 20VBR1 using MiniION and Illumina platforms.</title>
        <authorList>
            <person name="Thomas F.A."/>
            <person name="Krishnan K.P."/>
            <person name="Sinha R.K."/>
        </authorList>
    </citation>
    <scope>NUCLEOTIDE SEQUENCE</scope>
    <source>
        <strain evidence="2">20VBR1</strain>
    </source>
</reference>
<dbReference type="AlphaFoldDB" id="A0A941D1V6"/>
<dbReference type="RefSeq" id="WP_215341361.1">
    <property type="nucleotide sequence ID" value="NZ_JAGSGD010000001.1"/>
</dbReference>
<proteinExistence type="predicted"/>
<gene>
    <name evidence="2" type="ORF">JKL49_14650</name>
</gene>
<keyword evidence="1" id="KW-1133">Transmembrane helix</keyword>
<feature type="transmembrane region" description="Helical" evidence="1">
    <location>
        <begin position="16"/>
        <end position="39"/>
    </location>
</feature>
<dbReference type="PIRSF" id="PIRSF011386">
    <property type="entry name" value="FixH"/>
    <property type="match status" value="1"/>
</dbReference>
<dbReference type="InterPro" id="IPR018037">
    <property type="entry name" value="FixH_proteobacterial"/>
</dbReference>
<protein>
    <submittedName>
        <fullName evidence="2">FixH family protein</fullName>
    </submittedName>
</protein>
<comment type="caution">
    <text evidence="2">The sequence shown here is derived from an EMBL/GenBank/DDBJ whole genome shotgun (WGS) entry which is preliminary data.</text>
</comment>
<evidence type="ECO:0000256" key="1">
    <source>
        <dbReference type="SAM" id="Phobius"/>
    </source>
</evidence>
<keyword evidence="1" id="KW-0812">Transmembrane</keyword>